<keyword evidence="4 6" id="KW-0479">Metal-binding</keyword>
<comment type="caution">
    <text evidence="9">The sequence shown here is derived from an EMBL/GenBank/DDBJ whole genome shotgun (WGS) entry which is preliminary data.</text>
</comment>
<dbReference type="SUPFAM" id="SSF55920">
    <property type="entry name" value="Creatinase/aminopeptidase"/>
    <property type="match status" value="1"/>
</dbReference>
<dbReference type="PANTHER" id="PTHR43330:SF27">
    <property type="entry name" value="METHIONINE AMINOPEPTIDASE"/>
    <property type="match status" value="1"/>
</dbReference>
<proteinExistence type="inferred from homology"/>
<feature type="binding site" evidence="6">
    <location>
        <position position="78"/>
    </location>
    <ligand>
        <name>substrate</name>
    </ligand>
</feature>
<feature type="binding site" evidence="6">
    <location>
        <position position="176"/>
    </location>
    <ligand>
        <name>substrate</name>
    </ligand>
</feature>
<feature type="binding site" evidence="6">
    <location>
        <position position="202"/>
    </location>
    <ligand>
        <name>a divalent metal cation</name>
        <dbReference type="ChEBI" id="CHEBI:60240"/>
        <label>2</label>
        <note>catalytic</note>
    </ligand>
</feature>
<dbReference type="EMBL" id="JAMSLR010000017">
    <property type="protein sequence ID" value="MCM8750558.1"/>
    <property type="molecule type" value="Genomic_DNA"/>
</dbReference>
<comment type="similarity">
    <text evidence="6">Belongs to the peptidase M24A family. Methionine aminopeptidase type 1 subfamily.</text>
</comment>
<dbReference type="PRINTS" id="PR00599">
    <property type="entry name" value="MAPEPTIDASE"/>
</dbReference>
<organism evidence="9 10">
    <name type="scientific">Thermalbibacter longus</name>
    <dbReference type="NCBI Taxonomy" id="2951981"/>
    <lineage>
        <taxon>Bacteria</taxon>
        <taxon>Pseudomonadati</taxon>
        <taxon>Thermomicrobiota</taxon>
        <taxon>Thermomicrobia</taxon>
        <taxon>Thermomicrobiales</taxon>
        <taxon>Thermomicrobiaceae</taxon>
        <taxon>Thermalbibacter</taxon>
    </lineage>
</organism>
<dbReference type="GO" id="GO:0006508">
    <property type="term" value="P:proteolysis"/>
    <property type="evidence" value="ECO:0007669"/>
    <property type="project" value="UniProtKB-KW"/>
</dbReference>
<evidence type="ECO:0000259" key="8">
    <source>
        <dbReference type="Pfam" id="PF00557"/>
    </source>
</evidence>
<dbReference type="Pfam" id="PF00557">
    <property type="entry name" value="Peptidase_M24"/>
    <property type="match status" value="1"/>
</dbReference>
<feature type="binding site" evidence="6">
    <location>
        <position position="95"/>
    </location>
    <ligand>
        <name>a divalent metal cation</name>
        <dbReference type="ChEBI" id="CHEBI:60240"/>
        <label>1</label>
    </ligand>
</feature>
<feature type="binding site" evidence="6">
    <location>
        <position position="106"/>
    </location>
    <ligand>
        <name>a divalent metal cation</name>
        <dbReference type="ChEBI" id="CHEBI:60240"/>
        <label>1</label>
    </ligand>
</feature>
<evidence type="ECO:0000313" key="10">
    <source>
        <dbReference type="Proteomes" id="UP001165306"/>
    </source>
</evidence>
<keyword evidence="3 6" id="KW-0645">Protease</keyword>
<evidence type="ECO:0000256" key="3">
    <source>
        <dbReference type="ARBA" id="ARBA00022670"/>
    </source>
</evidence>
<protein>
    <recommendedName>
        <fullName evidence="6 7">Methionine aminopeptidase</fullName>
        <shortName evidence="6">MAP</shortName>
        <shortName evidence="6">MetAP</shortName>
        <ecNumber evidence="6 7">3.4.11.18</ecNumber>
    </recommendedName>
    <alternativeName>
        <fullName evidence="6">Peptidase M</fullName>
    </alternativeName>
</protein>
<dbReference type="EC" id="3.4.11.18" evidence="6 7"/>
<dbReference type="InterPro" id="IPR036005">
    <property type="entry name" value="Creatinase/aminopeptidase-like"/>
</dbReference>
<evidence type="ECO:0000256" key="5">
    <source>
        <dbReference type="ARBA" id="ARBA00022801"/>
    </source>
</evidence>
<evidence type="ECO:0000256" key="7">
    <source>
        <dbReference type="RuleBase" id="RU003653"/>
    </source>
</evidence>
<gene>
    <name evidence="6 9" type="primary">map</name>
    <name evidence="9" type="ORF">NET02_15535</name>
</gene>
<dbReference type="InterPro" id="IPR001714">
    <property type="entry name" value="Pept_M24_MAP"/>
</dbReference>
<feature type="binding site" evidence="6">
    <location>
        <position position="106"/>
    </location>
    <ligand>
        <name>a divalent metal cation</name>
        <dbReference type="ChEBI" id="CHEBI:60240"/>
        <label>2</label>
        <note>catalytic</note>
    </ligand>
</feature>
<dbReference type="RefSeq" id="WP_284058345.1">
    <property type="nucleotide sequence ID" value="NZ_JAMSLR010000017.1"/>
</dbReference>
<evidence type="ECO:0000256" key="4">
    <source>
        <dbReference type="ARBA" id="ARBA00022723"/>
    </source>
</evidence>
<feature type="binding site" evidence="6">
    <location>
        <position position="233"/>
    </location>
    <ligand>
        <name>a divalent metal cation</name>
        <dbReference type="ChEBI" id="CHEBI:60240"/>
        <label>2</label>
        <note>catalytic</note>
    </ligand>
</feature>
<accession>A0AA42BE96</accession>
<feature type="domain" description="Peptidase M24" evidence="8">
    <location>
        <begin position="12"/>
        <end position="238"/>
    </location>
</feature>
<name>A0AA42BE96_9BACT</name>
<keyword evidence="2 6" id="KW-0031">Aminopeptidase</keyword>
<evidence type="ECO:0000256" key="6">
    <source>
        <dbReference type="HAMAP-Rule" id="MF_01974"/>
    </source>
</evidence>
<dbReference type="CDD" id="cd01086">
    <property type="entry name" value="MetAP1"/>
    <property type="match status" value="1"/>
</dbReference>
<dbReference type="NCBIfam" id="TIGR00500">
    <property type="entry name" value="met_pdase_I"/>
    <property type="match status" value="1"/>
</dbReference>
<comment type="function">
    <text evidence="1 6">Removes the N-terminal methionine from nascent proteins. The N-terminal methionine is often cleaved when the second residue in the primary sequence is small and uncharged (Met-Ala-, Cys, Gly, Pro, Ser, Thr, or Val). Requires deformylation of the N(alpha)-formylated initiator methionine before it can be hydrolyzed.</text>
</comment>
<dbReference type="GO" id="GO:0005829">
    <property type="term" value="C:cytosol"/>
    <property type="evidence" value="ECO:0007669"/>
    <property type="project" value="TreeGrafter"/>
</dbReference>
<dbReference type="GO" id="GO:0004239">
    <property type="term" value="F:initiator methionyl aminopeptidase activity"/>
    <property type="evidence" value="ECO:0007669"/>
    <property type="project" value="UniProtKB-UniRule"/>
</dbReference>
<feature type="binding site" evidence="6">
    <location>
        <position position="169"/>
    </location>
    <ligand>
        <name>a divalent metal cation</name>
        <dbReference type="ChEBI" id="CHEBI:60240"/>
        <label>2</label>
        <note>catalytic</note>
    </ligand>
</feature>
<sequence>MPVTLKSAREIELMRAAGRIAATVLDELRAVARPGVTTGELDALACERIRELGGRPAFLGYRGYPACICTSVNEQVLHGIPGKRVLRDGDLLSLDVGVEYRGLYVDAAVSFVVGSPNSLAQRLVAAAEGAFRAALAVAYPGRRLSDLGAAIEAYVRAQGFSVITGYSGHGVGLDLHEEPSVPNTGPAGRGIRLRPGMTLAVEPMLSAGGPETVVADDGWTVSTRDGSLTAHYEHTIWIGSEGPVILTAR</sequence>
<dbReference type="PANTHER" id="PTHR43330">
    <property type="entry name" value="METHIONINE AMINOPEPTIDASE"/>
    <property type="match status" value="1"/>
</dbReference>
<dbReference type="GO" id="GO:0046872">
    <property type="term" value="F:metal ion binding"/>
    <property type="evidence" value="ECO:0007669"/>
    <property type="project" value="UniProtKB-UniRule"/>
</dbReference>
<dbReference type="GO" id="GO:0070006">
    <property type="term" value="F:metalloaminopeptidase activity"/>
    <property type="evidence" value="ECO:0007669"/>
    <property type="project" value="UniProtKB-UniRule"/>
</dbReference>
<dbReference type="AlphaFoldDB" id="A0AA42BE96"/>
<reference evidence="9" key="1">
    <citation type="submission" date="2022-06" db="EMBL/GenBank/DDBJ databases">
        <title>CFH 74404 Thermomicrobiaceae sp.</title>
        <authorList>
            <person name="Ming H."/>
            <person name="Li W.-J."/>
            <person name="Zhao Z."/>
        </authorList>
    </citation>
    <scope>NUCLEOTIDE SEQUENCE</scope>
    <source>
        <strain evidence="9">CFH 74404</strain>
    </source>
</reference>
<dbReference type="HAMAP" id="MF_01974">
    <property type="entry name" value="MetAP_1"/>
    <property type="match status" value="1"/>
</dbReference>
<dbReference type="Proteomes" id="UP001165306">
    <property type="component" value="Unassembled WGS sequence"/>
</dbReference>
<evidence type="ECO:0000256" key="1">
    <source>
        <dbReference type="ARBA" id="ARBA00002521"/>
    </source>
</evidence>
<evidence type="ECO:0000256" key="2">
    <source>
        <dbReference type="ARBA" id="ARBA00022438"/>
    </source>
</evidence>
<comment type="catalytic activity">
    <reaction evidence="6 7">
        <text>Release of N-terminal amino acids, preferentially methionine, from peptides and arylamides.</text>
        <dbReference type="EC" id="3.4.11.18"/>
    </reaction>
</comment>
<dbReference type="InterPro" id="IPR002467">
    <property type="entry name" value="Pept_M24A_MAP1"/>
</dbReference>
<keyword evidence="10" id="KW-1185">Reference proteome</keyword>
<keyword evidence="5 6" id="KW-0378">Hydrolase</keyword>
<evidence type="ECO:0000313" key="9">
    <source>
        <dbReference type="EMBL" id="MCM8750558.1"/>
    </source>
</evidence>
<dbReference type="InterPro" id="IPR000994">
    <property type="entry name" value="Pept_M24"/>
</dbReference>
<dbReference type="Gene3D" id="3.90.230.10">
    <property type="entry name" value="Creatinase/methionine aminopeptidase superfamily"/>
    <property type="match status" value="1"/>
</dbReference>
<comment type="cofactor">
    <cofactor evidence="6">
        <name>Co(2+)</name>
        <dbReference type="ChEBI" id="CHEBI:48828"/>
    </cofactor>
    <cofactor evidence="6">
        <name>Zn(2+)</name>
        <dbReference type="ChEBI" id="CHEBI:29105"/>
    </cofactor>
    <cofactor evidence="6">
        <name>Mn(2+)</name>
        <dbReference type="ChEBI" id="CHEBI:29035"/>
    </cofactor>
    <cofactor evidence="6">
        <name>Fe(2+)</name>
        <dbReference type="ChEBI" id="CHEBI:29033"/>
    </cofactor>
    <text evidence="6">Binds 2 divalent metal cations per subunit. Has a high-affinity and a low affinity metal-binding site. The true nature of the physiological cofactor is under debate. The enzyme is active with cobalt, zinc, manganese or divalent iron ions. Most likely, methionine aminopeptidases function as mononuclear Fe(2+)-metalloproteases under physiological conditions, and the catalytically relevant metal-binding site has been assigned to the histidine-containing high-affinity site.</text>
</comment>
<feature type="binding site" evidence="6">
    <location>
        <position position="233"/>
    </location>
    <ligand>
        <name>a divalent metal cation</name>
        <dbReference type="ChEBI" id="CHEBI:60240"/>
        <label>1</label>
    </ligand>
</feature>
<comment type="subunit">
    <text evidence="6">Monomer.</text>
</comment>